<name>A0A1I5L197_9RHOB</name>
<accession>A0A1I5L197</accession>
<evidence type="ECO:0000313" key="3">
    <source>
        <dbReference type="Proteomes" id="UP000199356"/>
    </source>
</evidence>
<keyword evidence="3" id="KW-1185">Reference proteome</keyword>
<evidence type="ECO:0000313" key="2">
    <source>
        <dbReference type="EMBL" id="SFO91100.1"/>
    </source>
</evidence>
<sequence length="684" mass="70735">MTQATIGALRVDLGLNSAKFQSGVKRANKSLQGMRQQFAAFSAAAATIGAALGGITKTVVESANEVDRFAKVANAAPARFQKMAAAARTAGISQEKLADQLKDVNDRVGDFLATGGGPMADFFEKIAPRVGVTAEQFRNLSGPDALQLYVDSLQKANLSQGEMTFYMEAMASDLTQLLPLLKNGGAEMERMGKRAKQFGAVLSAEAIGQLRRTHVALQEVGLVFKGFANQIATAVAPSVEAMANAFSDLALEGQPLNRAITLLTDNIERLSAWTATAVAAVGTRLAWAMGAAALGVRGLTLSLQALRVALMRIGLGAVVVVAGEAVYQFGRLVSATGGFGEALTRLKAVAVEVWERIKDAIDTLPLAMEAATASMEVKFLRGLESMLQSFQDFTNKVVGGLNDTFKMSLPYLNLEPIQGMGTGSLSKAAAAAERNASRLGGKLSDAMSGLGAPLKSVQALRDLMKGAETAAGGAADAAERINRALAGATGGGAGGDGGGGGNGNNIAREFTEIEMKAKSVADTIRSSFTDAFKGAVTGAKTLGEAVTAALRRISDALLNSVGNAMFGGFANSITSALFKGIPGFTSIPGFASGTNFAPGGLAMVGERGPELVNLPRGSQVVPNHRLDSLGGSARVEVVPSPYFDVRVSEVSRQANAPAIAGVARAGRQGHGARSQQFSQRGTMT</sequence>
<organism evidence="2 3">
    <name type="scientific">Tranquillimonas alkanivorans</name>
    <dbReference type="NCBI Taxonomy" id="441119"/>
    <lineage>
        <taxon>Bacteria</taxon>
        <taxon>Pseudomonadati</taxon>
        <taxon>Pseudomonadota</taxon>
        <taxon>Alphaproteobacteria</taxon>
        <taxon>Rhodobacterales</taxon>
        <taxon>Roseobacteraceae</taxon>
        <taxon>Tranquillimonas</taxon>
    </lineage>
</organism>
<protein>
    <recommendedName>
        <fullName evidence="4">Phage tail tape measure protein, lambda family</fullName>
    </recommendedName>
</protein>
<reference evidence="2 3" key="1">
    <citation type="submission" date="2016-10" db="EMBL/GenBank/DDBJ databases">
        <authorList>
            <person name="de Groot N.N."/>
        </authorList>
    </citation>
    <scope>NUCLEOTIDE SEQUENCE [LARGE SCALE GENOMIC DNA]</scope>
    <source>
        <strain evidence="2 3">DSM 19547</strain>
    </source>
</reference>
<dbReference type="RefSeq" id="WP_093416974.1">
    <property type="nucleotide sequence ID" value="NZ_FOXA01000001.1"/>
</dbReference>
<dbReference type="OrthoDB" id="7311517at2"/>
<feature type="compositionally biased region" description="Polar residues" evidence="1">
    <location>
        <begin position="673"/>
        <end position="684"/>
    </location>
</feature>
<dbReference type="STRING" id="441119.SAMN04488047_101413"/>
<gene>
    <name evidence="2" type="ORF">SAMN04488047_101413</name>
</gene>
<evidence type="ECO:0000256" key="1">
    <source>
        <dbReference type="SAM" id="MobiDB-lite"/>
    </source>
</evidence>
<feature type="region of interest" description="Disordered" evidence="1">
    <location>
        <begin position="662"/>
        <end position="684"/>
    </location>
</feature>
<proteinExistence type="predicted"/>
<evidence type="ECO:0008006" key="4">
    <source>
        <dbReference type="Google" id="ProtNLM"/>
    </source>
</evidence>
<dbReference type="AlphaFoldDB" id="A0A1I5L197"/>
<dbReference type="EMBL" id="FOXA01000001">
    <property type="protein sequence ID" value="SFO91100.1"/>
    <property type="molecule type" value="Genomic_DNA"/>
</dbReference>
<dbReference type="Proteomes" id="UP000199356">
    <property type="component" value="Unassembled WGS sequence"/>
</dbReference>